<feature type="domain" description="Large ribosomal subunit protein eL20" evidence="5">
    <location>
        <begin position="8"/>
        <end position="127"/>
    </location>
</feature>
<evidence type="ECO:0000256" key="1">
    <source>
        <dbReference type="ARBA" id="ARBA00009362"/>
    </source>
</evidence>
<name>A0A7L5NT23_EUGGR</name>
<evidence type="ECO:0000256" key="2">
    <source>
        <dbReference type="ARBA" id="ARBA00022980"/>
    </source>
</evidence>
<dbReference type="HAMAP" id="MF_00273">
    <property type="entry name" value="Ribosomal_eL20"/>
    <property type="match status" value="1"/>
</dbReference>
<keyword evidence="2 4" id="KW-0689">Ribosomal protein</keyword>
<dbReference type="PANTHER" id="PTHR10052">
    <property type="entry name" value="60S RIBOSOMAL PROTEIN L18A"/>
    <property type="match status" value="1"/>
</dbReference>
<reference evidence="6" key="1">
    <citation type="submission" date="2020-06" db="EMBL/GenBank/DDBJ databases">
        <title>Cryo-EM structure of the highly atypical cytoplasmic ribosome of Euglena gracilis.</title>
        <authorList>
            <person name="Matzov D."/>
            <person name="Taoka M."/>
            <person name="Nobe Y."/>
            <person name="Yamauchi Y."/>
            <person name="Halfon Y."/>
            <person name="Asis N."/>
            <person name="Zimermann E."/>
            <person name="Rozenberg H."/>
            <person name="Bashan A."/>
            <person name="Bushan S."/>
            <person name="Isobe T."/>
            <person name="Gray M.W."/>
            <person name="Yonath A."/>
            <person name="Shalev-Benami M."/>
        </authorList>
    </citation>
    <scope>NUCLEOTIDE SEQUENCE</scope>
    <source>
        <strain evidence="6">Z</strain>
    </source>
</reference>
<dbReference type="GO" id="GO:0005840">
    <property type="term" value="C:ribosome"/>
    <property type="evidence" value="ECO:0007669"/>
    <property type="project" value="UniProtKB-KW"/>
</dbReference>
<dbReference type="GO" id="GO:1990904">
    <property type="term" value="C:ribonucleoprotein complex"/>
    <property type="evidence" value="ECO:0007669"/>
    <property type="project" value="UniProtKB-KW"/>
</dbReference>
<dbReference type="FunFam" id="3.10.20.10:FF:000001">
    <property type="entry name" value="60S ribosomal protein L18a"/>
    <property type="match status" value="1"/>
</dbReference>
<dbReference type="InterPro" id="IPR023573">
    <property type="entry name" value="Ribosomal_eL20_dom"/>
</dbReference>
<evidence type="ECO:0000256" key="4">
    <source>
        <dbReference type="PIRNR" id="PIRNR002190"/>
    </source>
</evidence>
<dbReference type="Pfam" id="PF01775">
    <property type="entry name" value="Ribosomal_L18A"/>
    <property type="match status" value="1"/>
</dbReference>
<dbReference type="InterPro" id="IPR028877">
    <property type="entry name" value="Ribosomal_eL20"/>
</dbReference>
<dbReference type="SUPFAM" id="SSF160374">
    <property type="entry name" value="RplX-like"/>
    <property type="match status" value="1"/>
</dbReference>
<evidence type="ECO:0000256" key="3">
    <source>
        <dbReference type="ARBA" id="ARBA00023274"/>
    </source>
</evidence>
<evidence type="ECO:0000313" key="6">
    <source>
        <dbReference type="EMBL" id="QLA09624.1"/>
    </source>
</evidence>
<evidence type="ECO:0000259" key="5">
    <source>
        <dbReference type="Pfam" id="PF01775"/>
    </source>
</evidence>
<keyword evidence="3 4" id="KW-0687">Ribonucleoprotein</keyword>
<dbReference type="PIRSF" id="PIRSF002190">
    <property type="entry name" value="Ribosomal_L18a"/>
    <property type="match status" value="1"/>
</dbReference>
<organism evidence="6">
    <name type="scientific">Euglena gracilis</name>
    <dbReference type="NCBI Taxonomy" id="3039"/>
    <lineage>
        <taxon>Eukaryota</taxon>
        <taxon>Discoba</taxon>
        <taxon>Euglenozoa</taxon>
        <taxon>Euglenida</taxon>
        <taxon>Spirocuta</taxon>
        <taxon>Euglenophyceae</taxon>
        <taxon>Euglenales</taxon>
        <taxon>Euglenaceae</taxon>
        <taxon>Euglena</taxon>
    </lineage>
</organism>
<proteinExistence type="evidence at transcript level"/>
<comment type="similarity">
    <text evidence="1 4">Belongs to the eukaryotic ribosomal protein eL20 family.</text>
</comment>
<dbReference type="InterPro" id="IPR021138">
    <property type="entry name" value="Ribosomal_eL20_eukaryotes"/>
</dbReference>
<dbReference type="EMBL" id="MT583893">
    <property type="protein sequence ID" value="QLA09624.1"/>
    <property type="molecule type" value="mRNA"/>
</dbReference>
<accession>A0A7L5NT23</accession>
<dbReference type="GO" id="GO:0003735">
    <property type="term" value="F:structural constituent of ribosome"/>
    <property type="evidence" value="ECO:0007669"/>
    <property type="project" value="InterPro"/>
</dbReference>
<protein>
    <recommendedName>
        <fullName evidence="4">60S ribosomal protein L18a</fullName>
    </recommendedName>
</protein>
<dbReference type="AlphaFoldDB" id="A0A7L5NT23"/>
<dbReference type="Gene3D" id="3.10.20.10">
    <property type="match status" value="2"/>
</dbReference>
<sequence length="182" mass="21354">MPGFSGIRHYEIVGRAYPTEKEPSPKVYKMTVFAKNSVVGKARFWKLMRKQNKVKKTHGQVLQIRRIFEKNPNTIKNYSILLRYQSKTGVMNVSKEYRDTTLCGAVHQMYMDMAGRHHARYLDIDIIGTTVLKPSQCLRPHIRQFLQHKVKFPLLHRITKKLPQHKATFLYSKPSTYRSGFM</sequence>
<dbReference type="GO" id="GO:0006412">
    <property type="term" value="P:translation"/>
    <property type="evidence" value="ECO:0007669"/>
    <property type="project" value="InterPro"/>
</dbReference>